<feature type="transmembrane region" description="Helical" evidence="1">
    <location>
        <begin position="6"/>
        <end position="24"/>
    </location>
</feature>
<name>A0A2P1PWC4_9GAMM</name>
<accession>A0A2P1PWC4</accession>
<keyword evidence="1" id="KW-0812">Transmembrane</keyword>
<dbReference type="AlphaFoldDB" id="A0A2P1PWC4"/>
<reference evidence="2 3" key="2">
    <citation type="submission" date="2018-03" db="EMBL/GenBank/DDBJ databases">
        <authorList>
            <person name="Keele B.F."/>
        </authorList>
    </citation>
    <scope>NUCLEOTIDE SEQUENCE [LARGE SCALE GENOMIC DNA]</scope>
    <source>
        <strain evidence="2 3">D13</strain>
    </source>
</reference>
<dbReference type="InterPro" id="IPR046494">
    <property type="entry name" value="DUF6587"/>
</dbReference>
<keyword evidence="1" id="KW-1133">Transmembrane helix</keyword>
<sequence length="87" mass="9563">MIQNDLQSWIVVALVLMSAFYAWYRLAPQTAMTVERHLVLWLLRPGRAAGLARLGRRLAPRHRAGANATTCGAACSGCKPDDRAESL</sequence>
<dbReference type="EMBL" id="CP027860">
    <property type="protein sequence ID" value="AVP99140.1"/>
    <property type="molecule type" value="Genomic_DNA"/>
</dbReference>
<dbReference type="KEGG" id="xba:C7S18_19070"/>
<keyword evidence="1" id="KW-0472">Membrane</keyword>
<keyword evidence="3" id="KW-1185">Reference proteome</keyword>
<dbReference type="RefSeq" id="WP_106893060.1">
    <property type="nucleotide sequence ID" value="NZ_CP027860.1"/>
</dbReference>
<dbReference type="Proteomes" id="UP000241074">
    <property type="component" value="Chromosome"/>
</dbReference>
<protein>
    <submittedName>
        <fullName evidence="2">Uncharacterized protein</fullName>
    </submittedName>
</protein>
<evidence type="ECO:0000313" key="3">
    <source>
        <dbReference type="Proteomes" id="UP000241074"/>
    </source>
</evidence>
<evidence type="ECO:0000256" key="1">
    <source>
        <dbReference type="SAM" id="Phobius"/>
    </source>
</evidence>
<proteinExistence type="predicted"/>
<organism evidence="2 3">
    <name type="scientific">Ahniella affigens</name>
    <dbReference type="NCBI Taxonomy" id="2021234"/>
    <lineage>
        <taxon>Bacteria</taxon>
        <taxon>Pseudomonadati</taxon>
        <taxon>Pseudomonadota</taxon>
        <taxon>Gammaproteobacteria</taxon>
        <taxon>Lysobacterales</taxon>
        <taxon>Rhodanobacteraceae</taxon>
        <taxon>Ahniella</taxon>
    </lineage>
</organism>
<dbReference type="Pfam" id="PF20228">
    <property type="entry name" value="DUF6587"/>
    <property type="match status" value="1"/>
</dbReference>
<gene>
    <name evidence="2" type="ORF">C7S18_19070</name>
</gene>
<evidence type="ECO:0000313" key="2">
    <source>
        <dbReference type="EMBL" id="AVP99140.1"/>
    </source>
</evidence>
<reference evidence="2 3" key="1">
    <citation type="submission" date="2018-03" db="EMBL/GenBank/DDBJ databases">
        <title>Ahniella affigens gen. nov., sp. nov., a gammaproteobacterium isolated from sandy soil near a stream.</title>
        <authorList>
            <person name="Ko Y."/>
            <person name="Kim J.-H."/>
        </authorList>
    </citation>
    <scope>NUCLEOTIDE SEQUENCE [LARGE SCALE GENOMIC DNA]</scope>
    <source>
        <strain evidence="2 3">D13</strain>
    </source>
</reference>